<feature type="signal peptide" evidence="2">
    <location>
        <begin position="1"/>
        <end position="17"/>
    </location>
</feature>
<feature type="coiled-coil region" evidence="1">
    <location>
        <begin position="154"/>
        <end position="181"/>
    </location>
</feature>
<dbReference type="AlphaFoldDB" id="A0A225USL5"/>
<dbReference type="Proteomes" id="UP000198211">
    <property type="component" value="Unassembled WGS sequence"/>
</dbReference>
<dbReference type="OrthoDB" id="112712at2759"/>
<sequence>MILILFIFLDLVSMIDSIYSTDIDVNGVAIAKFQASGSLDDVEILIQEEAQVVNTLIELDNQLTTALDHASSVSGAVEIEVVIEESDDATSGSKFHIDDEIVVMIPSSSKLSDEQKNEIKVAIENEVADTLDGIIVNEAIGNTETEQQPAGNKVQRLFEEEAEAEKELTQMQQELEQALDELPSKGPSTEIDIVVTESDDKQEVVDDEIVKLQMRLETS</sequence>
<evidence type="ECO:0000313" key="3">
    <source>
        <dbReference type="EMBL" id="OWY95891.1"/>
    </source>
</evidence>
<gene>
    <name evidence="3" type="ORF">PHMEG_00033989</name>
</gene>
<keyword evidence="1" id="KW-0175">Coiled coil</keyword>
<name>A0A225USL5_9STRA</name>
<evidence type="ECO:0000256" key="1">
    <source>
        <dbReference type="SAM" id="Coils"/>
    </source>
</evidence>
<keyword evidence="4" id="KW-1185">Reference proteome</keyword>
<accession>A0A225USL5</accession>
<reference evidence="4" key="1">
    <citation type="submission" date="2017-03" db="EMBL/GenBank/DDBJ databases">
        <title>Phytopthora megakarya and P. palmivora, two closely related causual agents of cacao black pod achieved similar genome size and gene model numbers by different mechanisms.</title>
        <authorList>
            <person name="Ali S."/>
            <person name="Shao J."/>
            <person name="Larry D.J."/>
            <person name="Kronmiller B."/>
            <person name="Shen D."/>
            <person name="Strem M.D."/>
            <person name="Melnick R.L."/>
            <person name="Guiltinan M.J."/>
            <person name="Tyler B.M."/>
            <person name="Meinhardt L.W."/>
            <person name="Bailey B.A."/>
        </authorList>
    </citation>
    <scope>NUCLEOTIDE SEQUENCE [LARGE SCALE GENOMIC DNA]</scope>
    <source>
        <strain evidence="4">zdho120</strain>
    </source>
</reference>
<proteinExistence type="predicted"/>
<feature type="chain" id="PRO_5012262708" evidence="2">
    <location>
        <begin position="18"/>
        <end position="219"/>
    </location>
</feature>
<evidence type="ECO:0000313" key="4">
    <source>
        <dbReference type="Proteomes" id="UP000198211"/>
    </source>
</evidence>
<comment type="caution">
    <text evidence="3">The sequence shown here is derived from an EMBL/GenBank/DDBJ whole genome shotgun (WGS) entry which is preliminary data.</text>
</comment>
<organism evidence="3 4">
    <name type="scientific">Phytophthora megakarya</name>
    <dbReference type="NCBI Taxonomy" id="4795"/>
    <lineage>
        <taxon>Eukaryota</taxon>
        <taxon>Sar</taxon>
        <taxon>Stramenopiles</taxon>
        <taxon>Oomycota</taxon>
        <taxon>Peronosporomycetes</taxon>
        <taxon>Peronosporales</taxon>
        <taxon>Peronosporaceae</taxon>
        <taxon>Phytophthora</taxon>
    </lineage>
</organism>
<dbReference type="EMBL" id="NBNE01012368">
    <property type="protein sequence ID" value="OWY95891.1"/>
    <property type="molecule type" value="Genomic_DNA"/>
</dbReference>
<evidence type="ECO:0000256" key="2">
    <source>
        <dbReference type="SAM" id="SignalP"/>
    </source>
</evidence>
<protein>
    <submittedName>
        <fullName evidence="3">Uncharacterized protein</fullName>
    </submittedName>
</protein>
<keyword evidence="2" id="KW-0732">Signal</keyword>